<dbReference type="AlphaFoldDB" id="A0A0L7LN32"/>
<organism evidence="2 3">
    <name type="scientific">Operophtera brumata</name>
    <name type="common">Winter moth</name>
    <name type="synonym">Phalaena brumata</name>
    <dbReference type="NCBI Taxonomy" id="104452"/>
    <lineage>
        <taxon>Eukaryota</taxon>
        <taxon>Metazoa</taxon>
        <taxon>Ecdysozoa</taxon>
        <taxon>Arthropoda</taxon>
        <taxon>Hexapoda</taxon>
        <taxon>Insecta</taxon>
        <taxon>Pterygota</taxon>
        <taxon>Neoptera</taxon>
        <taxon>Endopterygota</taxon>
        <taxon>Lepidoptera</taxon>
        <taxon>Glossata</taxon>
        <taxon>Ditrysia</taxon>
        <taxon>Geometroidea</taxon>
        <taxon>Geometridae</taxon>
        <taxon>Larentiinae</taxon>
        <taxon>Operophtera</taxon>
    </lineage>
</organism>
<dbReference type="Proteomes" id="UP000037510">
    <property type="component" value="Unassembled WGS sequence"/>
</dbReference>
<sequence>MEGDQLIINGTSAKRGDLPWHAAIYDKTKSPYEQICGGSLISKTLVISAAHCFWTDLEKQLPARNFAAVLGKLYRPWNDPNEVDVQKSDVREIKLPPRFRGAASSFQEDLALLVLGTPVEYRSYVLPDGKASPVLKVAELPFLDVDRCYADSPPSFYKFITADKFCAGSSNSPALCKGDSGGGLVFASYDRGEERYFLRGVVSTAPNSGDHACNAFVHTTFTQISKHQAFILEHWN</sequence>
<dbReference type="InterPro" id="IPR001254">
    <property type="entry name" value="Trypsin_dom"/>
</dbReference>
<feature type="domain" description="Peptidase S1" evidence="1">
    <location>
        <begin position="7"/>
        <end position="236"/>
    </location>
</feature>
<dbReference type="PROSITE" id="PS00134">
    <property type="entry name" value="TRYPSIN_HIS"/>
    <property type="match status" value="1"/>
</dbReference>
<dbReference type="PRINTS" id="PR00722">
    <property type="entry name" value="CHYMOTRYPSIN"/>
</dbReference>
<dbReference type="SMART" id="SM00020">
    <property type="entry name" value="Tryp_SPc"/>
    <property type="match status" value="1"/>
</dbReference>
<dbReference type="InterPro" id="IPR043504">
    <property type="entry name" value="Peptidase_S1_PA_chymotrypsin"/>
</dbReference>
<dbReference type="InterPro" id="IPR051333">
    <property type="entry name" value="CLIP_Serine_Protease"/>
</dbReference>
<comment type="caution">
    <text evidence="2">The sequence shown here is derived from an EMBL/GenBank/DDBJ whole genome shotgun (WGS) entry which is preliminary data.</text>
</comment>
<protein>
    <submittedName>
        <fullName evidence="2">Hemolymph protein 14</fullName>
    </submittedName>
</protein>
<reference evidence="2 3" key="1">
    <citation type="journal article" date="2015" name="Genome Biol. Evol.">
        <title>The genome of winter moth (Operophtera brumata) provides a genomic perspective on sexual dimorphism and phenology.</title>
        <authorList>
            <person name="Derks M.F."/>
            <person name="Smit S."/>
            <person name="Salis L."/>
            <person name="Schijlen E."/>
            <person name="Bossers A."/>
            <person name="Mateman C."/>
            <person name="Pijl A.S."/>
            <person name="de Ridder D."/>
            <person name="Groenen M.A."/>
            <person name="Visser M.E."/>
            <person name="Megens H.J."/>
        </authorList>
    </citation>
    <scope>NUCLEOTIDE SEQUENCE [LARGE SCALE GENOMIC DNA]</scope>
    <source>
        <strain evidence="2">WM2013NL</strain>
        <tissue evidence="2">Head and thorax</tissue>
    </source>
</reference>
<dbReference type="PROSITE" id="PS50240">
    <property type="entry name" value="TRYPSIN_DOM"/>
    <property type="match status" value="1"/>
</dbReference>
<evidence type="ECO:0000313" key="3">
    <source>
        <dbReference type="Proteomes" id="UP000037510"/>
    </source>
</evidence>
<dbReference type="GO" id="GO:0006508">
    <property type="term" value="P:proteolysis"/>
    <property type="evidence" value="ECO:0007669"/>
    <property type="project" value="InterPro"/>
</dbReference>
<dbReference type="PANTHER" id="PTHR24260">
    <property type="match status" value="1"/>
</dbReference>
<dbReference type="InterPro" id="IPR018114">
    <property type="entry name" value="TRYPSIN_HIS"/>
</dbReference>
<gene>
    <name evidence="2" type="ORF">OBRU01_05147</name>
</gene>
<keyword evidence="3" id="KW-1185">Reference proteome</keyword>
<dbReference type="GO" id="GO:0004252">
    <property type="term" value="F:serine-type endopeptidase activity"/>
    <property type="evidence" value="ECO:0007669"/>
    <property type="project" value="InterPro"/>
</dbReference>
<evidence type="ECO:0000313" key="2">
    <source>
        <dbReference type="EMBL" id="KOB76958.1"/>
    </source>
</evidence>
<proteinExistence type="predicted"/>
<dbReference type="PANTHER" id="PTHR24260:SF136">
    <property type="entry name" value="GH08193P-RELATED"/>
    <property type="match status" value="1"/>
</dbReference>
<dbReference type="EMBL" id="JTDY01000486">
    <property type="protein sequence ID" value="KOB76958.1"/>
    <property type="molecule type" value="Genomic_DNA"/>
</dbReference>
<dbReference type="InterPro" id="IPR001314">
    <property type="entry name" value="Peptidase_S1A"/>
</dbReference>
<dbReference type="InterPro" id="IPR009003">
    <property type="entry name" value="Peptidase_S1_PA"/>
</dbReference>
<evidence type="ECO:0000259" key="1">
    <source>
        <dbReference type="PROSITE" id="PS50240"/>
    </source>
</evidence>
<accession>A0A0L7LN32</accession>
<dbReference type="SUPFAM" id="SSF50494">
    <property type="entry name" value="Trypsin-like serine proteases"/>
    <property type="match status" value="1"/>
</dbReference>
<dbReference type="Gene3D" id="2.40.10.10">
    <property type="entry name" value="Trypsin-like serine proteases"/>
    <property type="match status" value="2"/>
</dbReference>
<dbReference type="STRING" id="104452.A0A0L7LN32"/>
<dbReference type="Pfam" id="PF00089">
    <property type="entry name" value="Trypsin"/>
    <property type="match status" value="2"/>
</dbReference>
<name>A0A0L7LN32_OPEBR</name>